<keyword evidence="11" id="KW-1185">Reference proteome</keyword>
<dbReference type="InterPro" id="IPR025857">
    <property type="entry name" value="MacB_PCD"/>
</dbReference>
<dbReference type="Pfam" id="PF02687">
    <property type="entry name" value="FtsX"/>
    <property type="match status" value="1"/>
</dbReference>
<keyword evidence="6 7" id="KW-0472">Membrane</keyword>
<dbReference type="InterPro" id="IPR051125">
    <property type="entry name" value="ABC-4/HrtB_transporter"/>
</dbReference>
<gene>
    <name evidence="10" type="ORF">FTUN_7171</name>
</gene>
<dbReference type="RefSeq" id="WP_171474506.1">
    <property type="nucleotide sequence ID" value="NZ_CP053452.2"/>
</dbReference>
<feature type="transmembrane region" description="Helical" evidence="7">
    <location>
        <begin position="305"/>
        <end position="335"/>
    </location>
</feature>
<sequence>MNWVALKMLTGDKAKYLGIVFGVSFAALLMAQQSAIFCGLMRNTTSQIRDIQGGDVWVMDKNVQFVDDTKPLSENALYRVRGVEGVRWAVRLYKGQGRARLEDGNFQQLIVIGVDDATLVGAPAVEQGKLLQGKLEDLRRPDAVIMDEFGWRYLYGKEPFAPGKTIEMNDKRAVIVGLAKCNPTFQTFPIIYCTYSQAVKYIPQERKTLTFILAKADDGVALPQLCQRIEEQTGNLRALTEDAFIWTTIGYYAKRTGIPINFGITVALGFFVGCAIAGQTFYLFTIENLKQFGSLKAMGVSNARLVRMVMLQALVVGVIGYGLGVGGAALFGFVFERAVTNAPPAFFFPWQILAITAAAVAVIITLSAAVSLRRVLFLEPAVVFR</sequence>
<dbReference type="InterPro" id="IPR003838">
    <property type="entry name" value="ABC3_permease_C"/>
</dbReference>
<evidence type="ECO:0000313" key="11">
    <source>
        <dbReference type="Proteomes" id="UP000503447"/>
    </source>
</evidence>
<evidence type="ECO:0000256" key="3">
    <source>
        <dbReference type="ARBA" id="ARBA00022475"/>
    </source>
</evidence>
<dbReference type="KEGG" id="ftj:FTUN_7171"/>
<organism evidence="10 11">
    <name type="scientific">Frigoriglobus tundricola</name>
    <dbReference type="NCBI Taxonomy" id="2774151"/>
    <lineage>
        <taxon>Bacteria</taxon>
        <taxon>Pseudomonadati</taxon>
        <taxon>Planctomycetota</taxon>
        <taxon>Planctomycetia</taxon>
        <taxon>Gemmatales</taxon>
        <taxon>Gemmataceae</taxon>
        <taxon>Frigoriglobus</taxon>
    </lineage>
</organism>
<keyword evidence="2" id="KW-0813">Transport</keyword>
<comment type="subcellular location">
    <subcellularLocation>
        <location evidence="1">Cell membrane</location>
        <topology evidence="1">Multi-pass membrane protein</topology>
    </subcellularLocation>
</comment>
<protein>
    <submittedName>
        <fullName evidence="10">ABC-type antimicrobial peptide transport system, permease component</fullName>
    </submittedName>
</protein>
<proteinExistence type="predicted"/>
<dbReference type="AlphaFoldDB" id="A0A6M5YZS1"/>
<reference evidence="11" key="1">
    <citation type="submission" date="2020-05" db="EMBL/GenBank/DDBJ databases">
        <title>Frigoriglobus tundricola gen. nov., sp. nov., a psychrotolerant cellulolytic planctomycete of the family Gemmataceae with two divergent copies of 16S rRNA gene.</title>
        <authorList>
            <person name="Kulichevskaya I.S."/>
            <person name="Ivanova A.A."/>
            <person name="Naumoff D.G."/>
            <person name="Beletsky A.V."/>
            <person name="Rijpstra W.I.C."/>
            <person name="Sinninghe Damste J.S."/>
            <person name="Mardanov A.V."/>
            <person name="Ravin N.V."/>
            <person name="Dedysh S.N."/>
        </authorList>
    </citation>
    <scope>NUCLEOTIDE SEQUENCE [LARGE SCALE GENOMIC DNA]</scope>
    <source>
        <strain evidence="11">PL17</strain>
    </source>
</reference>
<evidence type="ECO:0000256" key="7">
    <source>
        <dbReference type="SAM" id="Phobius"/>
    </source>
</evidence>
<feature type="domain" description="MacB-like periplasmic core" evidence="9">
    <location>
        <begin position="17"/>
        <end position="231"/>
    </location>
</feature>
<evidence type="ECO:0000256" key="5">
    <source>
        <dbReference type="ARBA" id="ARBA00022989"/>
    </source>
</evidence>
<evidence type="ECO:0000259" key="8">
    <source>
        <dbReference type="Pfam" id="PF02687"/>
    </source>
</evidence>
<dbReference type="PANTHER" id="PTHR43738">
    <property type="entry name" value="ABC TRANSPORTER, MEMBRANE PROTEIN"/>
    <property type="match status" value="1"/>
</dbReference>
<evidence type="ECO:0000256" key="1">
    <source>
        <dbReference type="ARBA" id="ARBA00004651"/>
    </source>
</evidence>
<feature type="transmembrane region" description="Helical" evidence="7">
    <location>
        <begin position="262"/>
        <end position="284"/>
    </location>
</feature>
<accession>A0A6M5YZS1</accession>
<keyword evidence="3" id="KW-1003">Cell membrane</keyword>
<evidence type="ECO:0000259" key="9">
    <source>
        <dbReference type="Pfam" id="PF12704"/>
    </source>
</evidence>
<evidence type="ECO:0000256" key="2">
    <source>
        <dbReference type="ARBA" id="ARBA00022448"/>
    </source>
</evidence>
<evidence type="ECO:0000256" key="4">
    <source>
        <dbReference type="ARBA" id="ARBA00022692"/>
    </source>
</evidence>
<feature type="domain" description="ABC3 transporter permease C-terminal" evidence="8">
    <location>
        <begin position="266"/>
        <end position="380"/>
    </location>
</feature>
<dbReference type="Proteomes" id="UP000503447">
    <property type="component" value="Chromosome"/>
</dbReference>
<dbReference type="EMBL" id="CP053452">
    <property type="protein sequence ID" value="QJW99559.1"/>
    <property type="molecule type" value="Genomic_DNA"/>
</dbReference>
<feature type="transmembrane region" description="Helical" evidence="7">
    <location>
        <begin position="347"/>
        <end position="370"/>
    </location>
</feature>
<dbReference type="Pfam" id="PF12704">
    <property type="entry name" value="MacB_PCD"/>
    <property type="match status" value="1"/>
</dbReference>
<keyword evidence="5 7" id="KW-1133">Transmembrane helix</keyword>
<evidence type="ECO:0000313" key="10">
    <source>
        <dbReference type="EMBL" id="QJW99559.1"/>
    </source>
</evidence>
<evidence type="ECO:0000256" key="6">
    <source>
        <dbReference type="ARBA" id="ARBA00023136"/>
    </source>
</evidence>
<name>A0A6M5YZS1_9BACT</name>
<keyword evidence="4 7" id="KW-0812">Transmembrane</keyword>
<dbReference type="PANTHER" id="PTHR43738:SF1">
    <property type="entry name" value="HEMIN TRANSPORT SYSTEM PERMEASE PROTEIN HRTB-RELATED"/>
    <property type="match status" value="1"/>
</dbReference>
<dbReference type="GO" id="GO:0005886">
    <property type="term" value="C:plasma membrane"/>
    <property type="evidence" value="ECO:0007669"/>
    <property type="project" value="UniProtKB-SubCell"/>
</dbReference>